<accession>A0A7R9JKW0</accession>
<evidence type="ECO:0000259" key="1">
    <source>
        <dbReference type="PROSITE" id="PS50011"/>
    </source>
</evidence>
<evidence type="ECO:0000313" key="2">
    <source>
        <dbReference type="EMBL" id="CAD7581186.1"/>
    </source>
</evidence>
<dbReference type="Gene3D" id="1.10.510.10">
    <property type="entry name" value="Transferase(Phosphotransferase) domain 1"/>
    <property type="match status" value="1"/>
</dbReference>
<dbReference type="GO" id="GO:0004672">
    <property type="term" value="F:protein kinase activity"/>
    <property type="evidence" value="ECO:0007669"/>
    <property type="project" value="InterPro"/>
</dbReference>
<name>A0A7R9JKW0_TIMCA</name>
<feature type="domain" description="Protein kinase" evidence="1">
    <location>
        <begin position="1"/>
        <end position="73"/>
    </location>
</feature>
<gene>
    <name evidence="2" type="ORF">TCMB3V08_LOCUS13719</name>
</gene>
<organism evidence="2">
    <name type="scientific">Timema californicum</name>
    <name type="common">California timema</name>
    <name type="synonym">Walking stick</name>
    <dbReference type="NCBI Taxonomy" id="61474"/>
    <lineage>
        <taxon>Eukaryota</taxon>
        <taxon>Metazoa</taxon>
        <taxon>Ecdysozoa</taxon>
        <taxon>Arthropoda</taxon>
        <taxon>Hexapoda</taxon>
        <taxon>Insecta</taxon>
        <taxon>Pterygota</taxon>
        <taxon>Neoptera</taxon>
        <taxon>Polyneoptera</taxon>
        <taxon>Phasmatodea</taxon>
        <taxon>Timematodea</taxon>
        <taxon>Timematoidea</taxon>
        <taxon>Timematidae</taxon>
        <taxon>Timema</taxon>
    </lineage>
</organism>
<dbReference type="EMBL" id="OE211602">
    <property type="protein sequence ID" value="CAD7581186.1"/>
    <property type="molecule type" value="Genomic_DNA"/>
</dbReference>
<dbReference type="Pfam" id="PF00069">
    <property type="entry name" value="Pkinase"/>
    <property type="match status" value="1"/>
</dbReference>
<dbReference type="GO" id="GO:0005524">
    <property type="term" value="F:ATP binding"/>
    <property type="evidence" value="ECO:0007669"/>
    <property type="project" value="InterPro"/>
</dbReference>
<dbReference type="PROSITE" id="PS50011">
    <property type="entry name" value="PROTEIN_KINASE_DOM"/>
    <property type="match status" value="1"/>
</dbReference>
<reference evidence="2" key="1">
    <citation type="submission" date="2020-11" db="EMBL/GenBank/DDBJ databases">
        <authorList>
            <person name="Tran Van P."/>
        </authorList>
    </citation>
    <scope>NUCLEOTIDE SEQUENCE</scope>
</reference>
<dbReference type="InterPro" id="IPR000719">
    <property type="entry name" value="Prot_kinase_dom"/>
</dbReference>
<dbReference type="PANTHER" id="PTHR24347">
    <property type="entry name" value="SERINE/THREONINE-PROTEIN KINASE"/>
    <property type="match status" value="1"/>
</dbReference>
<sequence>MVPENILLASENTDTLVKVTDFGISKIEEGTELKTGLGTLYYVAPEILRTVKGNTTYTNKVDLWSMGVVLFQW</sequence>
<dbReference type="InterPro" id="IPR011009">
    <property type="entry name" value="Kinase-like_dom_sf"/>
</dbReference>
<proteinExistence type="predicted"/>
<dbReference type="AlphaFoldDB" id="A0A7R9JKW0"/>
<protein>
    <submittedName>
        <fullName evidence="2">(California timema) hypothetical protein</fullName>
    </submittedName>
</protein>
<dbReference type="SUPFAM" id="SSF56112">
    <property type="entry name" value="Protein kinase-like (PK-like)"/>
    <property type="match status" value="1"/>
</dbReference>